<proteinExistence type="predicted"/>
<reference evidence="2 3" key="2">
    <citation type="submission" date="2018-11" db="EMBL/GenBank/DDBJ databases">
        <authorList>
            <consortium name="Pathogen Informatics"/>
        </authorList>
    </citation>
    <scope>NUCLEOTIDE SEQUENCE [LARGE SCALE GENOMIC DNA]</scope>
    <source>
        <strain evidence="2 3">NST_G2</strain>
    </source>
</reference>
<feature type="compositionally biased region" description="Low complexity" evidence="1">
    <location>
        <begin position="1"/>
        <end position="13"/>
    </location>
</feature>
<keyword evidence="3" id="KW-1185">Reference proteome</keyword>
<evidence type="ECO:0000256" key="1">
    <source>
        <dbReference type="SAM" id="MobiDB-lite"/>
    </source>
</evidence>
<gene>
    <name evidence="2" type="ORF">SSLN_LOCUS390</name>
</gene>
<dbReference type="EMBL" id="UYSU01000259">
    <property type="protein sequence ID" value="VDL85524.1"/>
    <property type="molecule type" value="Genomic_DNA"/>
</dbReference>
<accession>A0A183S842</accession>
<dbReference type="AlphaFoldDB" id="A0A183S842"/>
<name>A0A183S842_SCHSO</name>
<sequence>MVPFKSSTAVTPSVPAPVPPSHYPLASTPRGIPSLNATNTGKSYGFAVDVQINNQTNPYLQPPYQPRSFLLTEAAHTAHNPTVGTYLICSASHPGAHTAHEVT</sequence>
<dbReference type="Proteomes" id="UP000275846">
    <property type="component" value="Unassembled WGS sequence"/>
</dbReference>
<evidence type="ECO:0000313" key="3">
    <source>
        <dbReference type="Proteomes" id="UP000275846"/>
    </source>
</evidence>
<evidence type="ECO:0000313" key="4">
    <source>
        <dbReference type="WBParaSite" id="SSLN_0000040801-mRNA-1"/>
    </source>
</evidence>
<evidence type="ECO:0000313" key="2">
    <source>
        <dbReference type="EMBL" id="VDL85524.1"/>
    </source>
</evidence>
<dbReference type="WBParaSite" id="SSLN_0000040801-mRNA-1">
    <property type="protein sequence ID" value="SSLN_0000040801-mRNA-1"/>
    <property type="gene ID" value="SSLN_0000040801"/>
</dbReference>
<organism evidence="4">
    <name type="scientific">Schistocephalus solidus</name>
    <name type="common">Tapeworm</name>
    <dbReference type="NCBI Taxonomy" id="70667"/>
    <lineage>
        <taxon>Eukaryota</taxon>
        <taxon>Metazoa</taxon>
        <taxon>Spiralia</taxon>
        <taxon>Lophotrochozoa</taxon>
        <taxon>Platyhelminthes</taxon>
        <taxon>Cestoda</taxon>
        <taxon>Eucestoda</taxon>
        <taxon>Diphyllobothriidea</taxon>
        <taxon>Diphyllobothriidae</taxon>
        <taxon>Schistocephalus</taxon>
    </lineage>
</organism>
<feature type="region of interest" description="Disordered" evidence="1">
    <location>
        <begin position="1"/>
        <end position="38"/>
    </location>
</feature>
<protein>
    <submittedName>
        <fullName evidence="2 4">Uncharacterized protein</fullName>
    </submittedName>
</protein>
<reference evidence="4" key="1">
    <citation type="submission" date="2016-06" db="UniProtKB">
        <authorList>
            <consortium name="WormBaseParasite"/>
        </authorList>
    </citation>
    <scope>IDENTIFICATION</scope>
</reference>